<dbReference type="AlphaFoldDB" id="K0PZI4"/>
<organism evidence="1 2">
    <name type="scientific">Rhizobium mesoamericanum STM3625</name>
    <dbReference type="NCBI Taxonomy" id="1211777"/>
    <lineage>
        <taxon>Bacteria</taxon>
        <taxon>Pseudomonadati</taxon>
        <taxon>Pseudomonadota</taxon>
        <taxon>Alphaproteobacteria</taxon>
        <taxon>Hyphomicrobiales</taxon>
        <taxon>Rhizobiaceae</taxon>
        <taxon>Rhizobium/Agrobacterium group</taxon>
        <taxon>Rhizobium</taxon>
    </lineage>
</organism>
<reference evidence="1 2" key="1">
    <citation type="journal article" date="2013" name="Genome Announc.">
        <title>Draft Genome Sequence of Rhizobium mesoamericanum STM3625, a Nitrogen-Fixing Symbiont of Mimosa pudica Isolated in French Guiana (South America).</title>
        <authorList>
            <person name="Moulin L."/>
            <person name="Mornico D."/>
            <person name="Melkonian R."/>
            <person name="Klonowska A."/>
        </authorList>
    </citation>
    <scope>NUCLEOTIDE SEQUENCE [LARGE SCALE GENOMIC DNA]</scope>
    <source>
        <strain evidence="1 2">STM3625</strain>
    </source>
</reference>
<dbReference type="PANTHER" id="PTHR42815:SF2">
    <property type="entry name" value="FAD-BINDING, PUTATIVE (AFU_ORTHOLOGUE AFUA_6G07600)-RELATED"/>
    <property type="match status" value="1"/>
</dbReference>
<dbReference type="PANTHER" id="PTHR42815">
    <property type="entry name" value="FAD-BINDING, PUTATIVE (AFU_ORTHOLOGUE AFUA_6G07600)-RELATED"/>
    <property type="match status" value="1"/>
</dbReference>
<accession>K0PZI4</accession>
<dbReference type="EMBL" id="CANI01000015">
    <property type="protein sequence ID" value="CCM75469.1"/>
    <property type="molecule type" value="Genomic_DNA"/>
</dbReference>
<dbReference type="Proteomes" id="UP000009319">
    <property type="component" value="Unassembled WGS sequence"/>
</dbReference>
<sequence>MSTETHSATPSPWHAGEIALQQKVGAASRMAEVGGRVLRDHLIEQHRQFYPQLPFIVLGTVDADGNAWATLRANRPGFLQSPDVHTLNVRLRRDLIDPADAGMDDGKAIAMLGIELHTRRRNRLNGTIHRTEQDGFDVCVGQSYGNCPKYIQLRDFEFARDPTKPSGYDPVSFDKLDGRPAEMIAKADTFFVASYVDRDKEGRQIDVSHRGGRPGFVRIGEDDVLTIPDFAGNLFFNTLGNILANPKAGLAFVDFENGDLLQLSGNAEVILESPEIAAFPSAERLWRFRPTRIIFRQAALPLRWRSRGDGPSPIL</sequence>
<name>K0PZI4_9HYPH</name>
<evidence type="ECO:0000313" key="2">
    <source>
        <dbReference type="Proteomes" id="UP000009319"/>
    </source>
</evidence>
<dbReference type="STRING" id="1211777.BN77_2622"/>
<comment type="caution">
    <text evidence="1">The sequence shown here is derived from an EMBL/GenBank/DDBJ whole genome shotgun (WGS) entry which is preliminary data.</text>
</comment>
<protein>
    <submittedName>
        <fullName evidence="1">Pyridoxine 5-phosphate oxidase protein</fullName>
    </submittedName>
</protein>
<dbReference type="SUPFAM" id="SSF50475">
    <property type="entry name" value="FMN-binding split barrel"/>
    <property type="match status" value="1"/>
</dbReference>
<dbReference type="RefSeq" id="WP_007532226.1">
    <property type="nucleotide sequence ID" value="NZ_HF536772.1"/>
</dbReference>
<dbReference type="HOGENOM" id="CLU_054513_0_0_5"/>
<proteinExistence type="predicted"/>
<dbReference type="Gene3D" id="2.30.110.10">
    <property type="entry name" value="Electron Transport, Fmn-binding Protein, Chain A"/>
    <property type="match status" value="1"/>
</dbReference>
<gene>
    <name evidence="1" type="ORF">BN77_2622</name>
</gene>
<dbReference type="InterPro" id="IPR012349">
    <property type="entry name" value="Split_barrel_FMN-bd"/>
</dbReference>
<dbReference type="eggNOG" id="COG3576">
    <property type="taxonomic scope" value="Bacteria"/>
</dbReference>
<evidence type="ECO:0000313" key="1">
    <source>
        <dbReference type="EMBL" id="CCM75469.1"/>
    </source>
</evidence>
<keyword evidence="2" id="KW-1185">Reference proteome</keyword>